<protein>
    <submittedName>
        <fullName evidence="1">Uncharacterized protein</fullName>
    </submittedName>
</protein>
<comment type="caution">
    <text evidence="1">The sequence shown here is derived from an EMBL/GenBank/DDBJ whole genome shotgun (WGS) entry which is preliminary data.</text>
</comment>
<evidence type="ECO:0000313" key="2">
    <source>
        <dbReference type="Proteomes" id="UP000054564"/>
    </source>
</evidence>
<organism evidence="1 2">
    <name type="scientific">Puccinia striiformis f. sp. tritici PST-78</name>
    <dbReference type="NCBI Taxonomy" id="1165861"/>
    <lineage>
        <taxon>Eukaryota</taxon>
        <taxon>Fungi</taxon>
        <taxon>Dikarya</taxon>
        <taxon>Basidiomycota</taxon>
        <taxon>Pucciniomycotina</taxon>
        <taxon>Pucciniomycetes</taxon>
        <taxon>Pucciniales</taxon>
        <taxon>Pucciniaceae</taxon>
        <taxon>Puccinia</taxon>
    </lineage>
</organism>
<dbReference type="OrthoDB" id="10290618at2759"/>
<accession>A0A0L0V5R3</accession>
<evidence type="ECO:0000313" key="1">
    <source>
        <dbReference type="EMBL" id="KNE94603.1"/>
    </source>
</evidence>
<dbReference type="EMBL" id="AJIL01000113">
    <property type="protein sequence ID" value="KNE94603.1"/>
    <property type="molecule type" value="Genomic_DNA"/>
</dbReference>
<gene>
    <name evidence="1" type="ORF">PSTG_12066</name>
</gene>
<reference evidence="2" key="1">
    <citation type="submission" date="2014-03" db="EMBL/GenBank/DDBJ databases">
        <title>The Genome Sequence of Puccinia striiformis f. sp. tritici PST-78.</title>
        <authorList>
            <consortium name="The Broad Institute Genome Sequencing Platform"/>
            <person name="Cuomo C."/>
            <person name="Hulbert S."/>
            <person name="Chen X."/>
            <person name="Walker B."/>
            <person name="Young S.K."/>
            <person name="Zeng Q."/>
            <person name="Gargeya S."/>
            <person name="Fitzgerald M."/>
            <person name="Haas B."/>
            <person name="Abouelleil A."/>
            <person name="Alvarado L."/>
            <person name="Arachchi H.M."/>
            <person name="Berlin A.M."/>
            <person name="Chapman S.B."/>
            <person name="Goldberg J."/>
            <person name="Griggs A."/>
            <person name="Gujja S."/>
            <person name="Hansen M."/>
            <person name="Howarth C."/>
            <person name="Imamovic A."/>
            <person name="Larimer J."/>
            <person name="McCowan C."/>
            <person name="Montmayeur A."/>
            <person name="Murphy C."/>
            <person name="Neiman D."/>
            <person name="Pearson M."/>
            <person name="Priest M."/>
            <person name="Roberts A."/>
            <person name="Saif S."/>
            <person name="Shea T."/>
            <person name="Sisk P."/>
            <person name="Sykes S."/>
            <person name="Wortman J."/>
            <person name="Nusbaum C."/>
            <person name="Birren B."/>
        </authorList>
    </citation>
    <scope>NUCLEOTIDE SEQUENCE [LARGE SCALE GENOMIC DNA]</scope>
    <source>
        <strain evidence="2">race PST-78</strain>
    </source>
</reference>
<name>A0A0L0V5R3_9BASI</name>
<proteinExistence type="predicted"/>
<keyword evidence="2" id="KW-1185">Reference proteome</keyword>
<dbReference type="AlphaFoldDB" id="A0A0L0V5R3"/>
<dbReference type="Proteomes" id="UP000054564">
    <property type="component" value="Unassembled WGS sequence"/>
</dbReference>
<sequence>MNLSIADINMHSKSYLFDFPVAIAEFEKSRRLSMVEIGQAITVKPRPSQNSGQTKRKSSIRVFLAGGHSISPDQLMPLPPIKERRGQAWKAWAEGLFTRDSLPENPLHTSSKLITPEVREDFLDRVMRPLAQCHSDSRRIGLAESALEEFLNLTYEMMHFGFAPIIDGPKDLHLKHNRKGIDLDISLLTLAADKPLPSNFDRHARYAFAKMTRIWDLLQNPKSLDASKGGPLHYSIMFRLNDVWVEFLAVSAKHNLLSKECLGGYLNSKNAARGMFNYINARFVTSYELTPLYLPLDLRLGLEESRFAEDIQSLIPHITPETWQTITRLYLLAQLKSISSYDKAPAPGEILKLRKEFLDATSQNIIDSSASLRQSSVTVFFDSLIDAIFESATAARQRQGYYAAPRWSEMIRHEYLISMLRYMVQYHGQDILRKSIARLHDEGLYPHLQAYDEAALLYSDALDSVYAKFGEVLQKLPIPELADKRSEWRRWQLIYLTNRGQRNQPSILSLGADHELPIKYDEEVPLDQSIGIEKPNYRFRHLLLQEVASYPVWRRNMEQNLRESRVTHPTPPTIAMLEEESRHILYMLQNKIPTLSPSEQASKLVQILDGPLRDTYDA</sequence>